<gene>
    <name evidence="1" type="ORF">NDU88_005083</name>
</gene>
<evidence type="ECO:0000313" key="1">
    <source>
        <dbReference type="EMBL" id="KAJ1084945.1"/>
    </source>
</evidence>
<keyword evidence="2" id="KW-1185">Reference proteome</keyword>
<reference evidence="1" key="1">
    <citation type="journal article" date="2022" name="bioRxiv">
        <title>Sequencing and chromosome-scale assembly of the giantPleurodeles waltlgenome.</title>
        <authorList>
            <person name="Brown T."/>
            <person name="Elewa A."/>
            <person name="Iarovenko S."/>
            <person name="Subramanian E."/>
            <person name="Araus A.J."/>
            <person name="Petzold A."/>
            <person name="Susuki M."/>
            <person name="Suzuki K.-i.T."/>
            <person name="Hayashi T."/>
            <person name="Toyoda A."/>
            <person name="Oliveira C."/>
            <person name="Osipova E."/>
            <person name="Leigh N.D."/>
            <person name="Simon A."/>
            <person name="Yun M.H."/>
        </authorList>
    </citation>
    <scope>NUCLEOTIDE SEQUENCE</scope>
    <source>
        <strain evidence="1">20211129_DDA</strain>
        <tissue evidence="1">Liver</tissue>
    </source>
</reference>
<dbReference type="AlphaFoldDB" id="A0AAV7L068"/>
<dbReference type="Proteomes" id="UP001066276">
    <property type="component" value="Chromosome 12"/>
</dbReference>
<sequence>MTINPANPRGSHFSALKWDGRGEPLQTNERRVYVNDGPLCQFSRGMLEKEAAPGRGFGRRLPLVTQAGEDSNSCLETPARHSDCSRGDCYLPTGATRRRAAAAQAQSGGGSCPAVGPGVARPDSLISHVGRTLRFEDAEF</sequence>
<evidence type="ECO:0000313" key="2">
    <source>
        <dbReference type="Proteomes" id="UP001066276"/>
    </source>
</evidence>
<protein>
    <submittedName>
        <fullName evidence="1">Uncharacterized protein</fullName>
    </submittedName>
</protein>
<proteinExistence type="predicted"/>
<accession>A0AAV7L068</accession>
<dbReference type="EMBL" id="JANPWB010000016">
    <property type="protein sequence ID" value="KAJ1084945.1"/>
    <property type="molecule type" value="Genomic_DNA"/>
</dbReference>
<organism evidence="1 2">
    <name type="scientific">Pleurodeles waltl</name>
    <name type="common">Iberian ribbed newt</name>
    <dbReference type="NCBI Taxonomy" id="8319"/>
    <lineage>
        <taxon>Eukaryota</taxon>
        <taxon>Metazoa</taxon>
        <taxon>Chordata</taxon>
        <taxon>Craniata</taxon>
        <taxon>Vertebrata</taxon>
        <taxon>Euteleostomi</taxon>
        <taxon>Amphibia</taxon>
        <taxon>Batrachia</taxon>
        <taxon>Caudata</taxon>
        <taxon>Salamandroidea</taxon>
        <taxon>Salamandridae</taxon>
        <taxon>Pleurodelinae</taxon>
        <taxon>Pleurodeles</taxon>
    </lineage>
</organism>
<name>A0AAV7L068_PLEWA</name>
<comment type="caution">
    <text evidence="1">The sequence shown here is derived from an EMBL/GenBank/DDBJ whole genome shotgun (WGS) entry which is preliminary data.</text>
</comment>